<dbReference type="PANTHER" id="PTHR38657">
    <property type="entry name" value="SLR1343 PROTEIN"/>
    <property type="match status" value="1"/>
</dbReference>
<organism evidence="2 3">
    <name type="scientific">Haloarcula vallismortis</name>
    <name type="common">Halobacterium vallismortis</name>
    <dbReference type="NCBI Taxonomy" id="28442"/>
    <lineage>
        <taxon>Archaea</taxon>
        <taxon>Methanobacteriati</taxon>
        <taxon>Methanobacteriota</taxon>
        <taxon>Stenosarchaea group</taxon>
        <taxon>Halobacteria</taxon>
        <taxon>Halobacteriales</taxon>
        <taxon>Haloarculaceae</taxon>
        <taxon>Haloarcula</taxon>
    </lineage>
</organism>
<dbReference type="GO" id="GO:0016829">
    <property type="term" value="F:lyase activity"/>
    <property type="evidence" value="ECO:0007669"/>
    <property type="project" value="UniProtKB-KW"/>
</dbReference>
<dbReference type="InterPro" id="IPR036134">
    <property type="entry name" value="Crypto/Photolyase_FAD-like_sf"/>
</dbReference>
<dbReference type="AlphaFoldDB" id="A0A1H2XRU8"/>
<dbReference type="PANTHER" id="PTHR38657:SF1">
    <property type="entry name" value="SLR1343 PROTEIN"/>
    <property type="match status" value="1"/>
</dbReference>
<protein>
    <submittedName>
        <fullName evidence="2">Deoxyribodipyrimidine photolyase-related protein</fullName>
    </submittedName>
</protein>
<evidence type="ECO:0000313" key="2">
    <source>
        <dbReference type="EMBL" id="SDW95485.1"/>
    </source>
</evidence>
<gene>
    <name evidence="2" type="ORF">SAMN05443574_11087</name>
</gene>
<dbReference type="InterPro" id="IPR052551">
    <property type="entry name" value="UV-DNA_repair_photolyase"/>
</dbReference>
<evidence type="ECO:0000313" key="3">
    <source>
        <dbReference type="Proteomes" id="UP000182573"/>
    </source>
</evidence>
<feature type="region of interest" description="Disordered" evidence="1">
    <location>
        <begin position="184"/>
        <end position="204"/>
    </location>
</feature>
<dbReference type="Gene3D" id="3.40.50.620">
    <property type="entry name" value="HUPs"/>
    <property type="match status" value="1"/>
</dbReference>
<evidence type="ECO:0000256" key="1">
    <source>
        <dbReference type="SAM" id="MobiDB-lite"/>
    </source>
</evidence>
<dbReference type="InterPro" id="IPR014729">
    <property type="entry name" value="Rossmann-like_a/b/a_fold"/>
</dbReference>
<dbReference type="Pfam" id="PF04244">
    <property type="entry name" value="DPRP"/>
    <property type="match status" value="1"/>
</dbReference>
<dbReference type="Gene3D" id="1.10.10.1710">
    <property type="entry name" value="Deoxyribodipyrimidine photolyase-related"/>
    <property type="match status" value="1"/>
</dbReference>
<dbReference type="Proteomes" id="UP000182573">
    <property type="component" value="Unassembled WGS sequence"/>
</dbReference>
<name>A0A1H2XRU8_HALVA</name>
<dbReference type="Gene3D" id="1.25.40.80">
    <property type="match status" value="1"/>
</dbReference>
<dbReference type="InterPro" id="IPR007357">
    <property type="entry name" value="PhrB-like"/>
</dbReference>
<sequence>MLIQAHRKTNGSVCLSMTVWLRGDHLVRRSGPVARRPDEPVLLIESESFARKLPYHPHKLILLFSAMRHFRDELRDAGRTVHYQQTATFEAGLAAHFEANPDDTLVTPRPQTEPAQARLKSLAADAGGTVEFVADERFLCSPAQFDDWCSDGRYRHEDFYRFMRQETGYLMDEGDPIGGEWNYDDQNRETPPDGWTPPESPRFEPDAVTEDVIEWVEETFEGSYDERPYGGDWADPEPFRWPVTRRQAVRALDHFVTDRLTEFGPYQDAMVAGEWAMSHSLLSTSLNLGLLGPAEVIERAIAAYEDGDAPLNSVEGFVRQVLGWREFLRHVYRREMPDLAEANQLGASEALPDFYWDGDTDMACLSDVVDGVRKRGYSHHIERLMVLANFGLIYGVEPAQLNRWFHAGYVDAFHWVTTPNVVEMGLYGAGVFATKPYASSANYVDKMSDYCSGCQYYKTKTTGDGACPFNALYWDFLDRNEETLRSNHRMGLMYSHVDNKSDEELTEIRERAAEIRDMAAEGEL</sequence>
<keyword evidence="2" id="KW-0456">Lyase</keyword>
<dbReference type="SUPFAM" id="SSF48173">
    <property type="entry name" value="Cryptochrome/photolyase FAD-binding domain"/>
    <property type="match status" value="1"/>
</dbReference>
<reference evidence="2 3" key="1">
    <citation type="submission" date="2016-10" db="EMBL/GenBank/DDBJ databases">
        <authorList>
            <person name="de Groot N.N."/>
        </authorList>
    </citation>
    <scope>NUCLEOTIDE SEQUENCE [LARGE SCALE GENOMIC DNA]</scope>
    <source>
        <strain evidence="2 3">DSM 3756</strain>
    </source>
</reference>
<dbReference type="EMBL" id="FNOF01000010">
    <property type="protein sequence ID" value="SDW95485.1"/>
    <property type="molecule type" value="Genomic_DNA"/>
</dbReference>
<dbReference type="Gene3D" id="1.10.579.10">
    <property type="entry name" value="DNA Cyclobutane Dipyrimidine Photolyase, subunit A, domain 3"/>
    <property type="match status" value="1"/>
</dbReference>
<accession>A0A1H2XRU8</accession>
<dbReference type="STRING" id="28442.SAMN05443574_11087"/>
<proteinExistence type="predicted"/>